<keyword evidence="7" id="KW-1185">Reference proteome</keyword>
<comment type="similarity">
    <text evidence="1">Belongs to the LysR transcriptional regulatory family.</text>
</comment>
<dbReference type="PANTHER" id="PTHR30579">
    <property type="entry name" value="TRANSCRIPTIONAL REGULATOR"/>
    <property type="match status" value="1"/>
</dbReference>
<dbReference type="NCBIfam" id="TIGR03298">
    <property type="entry name" value="argP"/>
    <property type="match status" value="1"/>
</dbReference>
<evidence type="ECO:0000313" key="7">
    <source>
        <dbReference type="Proteomes" id="UP000198851"/>
    </source>
</evidence>
<dbReference type="Pfam" id="PF03466">
    <property type="entry name" value="LysR_substrate"/>
    <property type="match status" value="1"/>
</dbReference>
<dbReference type="Pfam" id="PF00126">
    <property type="entry name" value="HTH_1"/>
    <property type="match status" value="1"/>
</dbReference>
<keyword evidence="2" id="KW-0805">Transcription regulation</keyword>
<dbReference type="RefSeq" id="WP_093325216.1">
    <property type="nucleotide sequence ID" value="NZ_FOSZ01000007.1"/>
</dbReference>
<dbReference type="InterPro" id="IPR000847">
    <property type="entry name" value="LysR_HTH_N"/>
</dbReference>
<name>A0A1I4G4I8_9RHOB</name>
<dbReference type="Proteomes" id="UP000198851">
    <property type="component" value="Unassembled WGS sequence"/>
</dbReference>
<dbReference type="SUPFAM" id="SSF53850">
    <property type="entry name" value="Periplasmic binding protein-like II"/>
    <property type="match status" value="1"/>
</dbReference>
<dbReference type="AlphaFoldDB" id="A0A1I4G4I8"/>
<dbReference type="InterPro" id="IPR036388">
    <property type="entry name" value="WH-like_DNA-bd_sf"/>
</dbReference>
<dbReference type="Gene3D" id="1.10.10.10">
    <property type="entry name" value="Winged helix-like DNA-binding domain superfamily/Winged helix DNA-binding domain"/>
    <property type="match status" value="1"/>
</dbReference>
<dbReference type="EMBL" id="FOSZ01000007">
    <property type="protein sequence ID" value="SFL24583.1"/>
    <property type="molecule type" value="Genomic_DNA"/>
</dbReference>
<feature type="domain" description="HTH lysR-type" evidence="5">
    <location>
        <begin position="3"/>
        <end position="59"/>
    </location>
</feature>
<dbReference type="NCBIfam" id="NF002964">
    <property type="entry name" value="PRK03635.1"/>
    <property type="match status" value="1"/>
</dbReference>
<keyword evidence="4" id="KW-0804">Transcription</keyword>
<dbReference type="InterPro" id="IPR050176">
    <property type="entry name" value="LTTR"/>
</dbReference>
<protein>
    <submittedName>
        <fullName evidence="6">LysR family transcriptional regulator, chromosome initiation inhibitor</fullName>
    </submittedName>
</protein>
<evidence type="ECO:0000256" key="3">
    <source>
        <dbReference type="ARBA" id="ARBA00023125"/>
    </source>
</evidence>
<gene>
    <name evidence="6" type="ORF">SAMN04488036_107152</name>
</gene>
<dbReference type="NCBIfam" id="NF009888">
    <property type="entry name" value="PRK13348.1"/>
    <property type="match status" value="1"/>
</dbReference>
<dbReference type="InterPro" id="IPR017685">
    <property type="entry name" value="ArgP"/>
</dbReference>
<accession>A0A1I4G4I8</accession>
<dbReference type="InterPro" id="IPR036390">
    <property type="entry name" value="WH_DNA-bd_sf"/>
</dbReference>
<dbReference type="GO" id="GO:0003677">
    <property type="term" value="F:DNA binding"/>
    <property type="evidence" value="ECO:0007669"/>
    <property type="project" value="UniProtKB-KW"/>
</dbReference>
<evidence type="ECO:0000313" key="6">
    <source>
        <dbReference type="EMBL" id="SFL24583.1"/>
    </source>
</evidence>
<dbReference type="GO" id="GO:0003700">
    <property type="term" value="F:DNA-binding transcription factor activity"/>
    <property type="evidence" value="ECO:0007669"/>
    <property type="project" value="InterPro"/>
</dbReference>
<evidence type="ECO:0000256" key="4">
    <source>
        <dbReference type="ARBA" id="ARBA00023163"/>
    </source>
</evidence>
<organism evidence="6 7">
    <name type="scientific">Shimia haliotis</name>
    <dbReference type="NCBI Taxonomy" id="1280847"/>
    <lineage>
        <taxon>Bacteria</taxon>
        <taxon>Pseudomonadati</taxon>
        <taxon>Pseudomonadota</taxon>
        <taxon>Alphaproteobacteria</taxon>
        <taxon>Rhodobacterales</taxon>
        <taxon>Roseobacteraceae</taxon>
    </lineage>
</organism>
<keyword evidence="3" id="KW-0238">DNA-binding</keyword>
<proteinExistence type="inferred from homology"/>
<dbReference type="PANTHER" id="PTHR30579:SF2">
    <property type="entry name" value="HTH-TYPE TRANSCRIPTIONAL REGULATOR ARGP"/>
    <property type="match status" value="1"/>
</dbReference>
<sequence length="292" mass="31174">MKIDYAQLAALSAILRTGTFEAAAEELGITQSAVSQRLKALEDRAGTPLVKRGQPCVGTETGRRLAAHLDQVGMLETALAQDLSALTPRTARLRIAVNADSLSTWFLPAIAQVPDLLFDLVVDDQDFSADWLRRGEVVAAVTAHETPVAGCDSVPLGTLTYVASASPAFVARHFSDGVTAKAIAKAPMLVFDPKDRLQQIWMREHLGAAPTPPSHRLPSSQGFVDACLLGLGWGMNPAPLIKPHLDAGTLVPLLPDACHSTPLFWQSTRLLRPALSPLSAAIKRMARAALLS</sequence>
<dbReference type="SUPFAM" id="SSF46785">
    <property type="entry name" value="Winged helix' DNA-binding domain"/>
    <property type="match status" value="1"/>
</dbReference>
<dbReference type="InterPro" id="IPR005119">
    <property type="entry name" value="LysR_subst-bd"/>
</dbReference>
<dbReference type="PRINTS" id="PR00039">
    <property type="entry name" value="HTHLYSR"/>
</dbReference>
<evidence type="ECO:0000256" key="2">
    <source>
        <dbReference type="ARBA" id="ARBA00023015"/>
    </source>
</evidence>
<reference evidence="7" key="1">
    <citation type="submission" date="2016-10" db="EMBL/GenBank/DDBJ databases">
        <authorList>
            <person name="Varghese N."/>
            <person name="Submissions S."/>
        </authorList>
    </citation>
    <scope>NUCLEOTIDE SEQUENCE [LARGE SCALE GENOMIC DNA]</scope>
    <source>
        <strain evidence="7">DSM 28453</strain>
    </source>
</reference>
<dbReference type="PROSITE" id="PS50931">
    <property type="entry name" value="HTH_LYSR"/>
    <property type="match status" value="1"/>
</dbReference>
<evidence type="ECO:0000256" key="1">
    <source>
        <dbReference type="ARBA" id="ARBA00009437"/>
    </source>
</evidence>
<evidence type="ECO:0000259" key="5">
    <source>
        <dbReference type="PROSITE" id="PS50931"/>
    </source>
</evidence>
<dbReference type="Gene3D" id="3.40.190.290">
    <property type="match status" value="1"/>
</dbReference>
<dbReference type="OrthoDB" id="3252676at2"/>